<dbReference type="CDD" id="cd07067">
    <property type="entry name" value="HP_PGM_like"/>
    <property type="match status" value="1"/>
</dbReference>
<dbReference type="Proteomes" id="UP001482154">
    <property type="component" value="Unassembled WGS sequence"/>
</dbReference>
<dbReference type="PIRSF" id="PIRSF000709">
    <property type="entry name" value="6PFK_2-Ptase"/>
    <property type="match status" value="1"/>
</dbReference>
<protein>
    <submittedName>
        <fullName evidence="3">Histidine phosphatase family protein</fullName>
        <ecNumber evidence="3">3.1.3.-</ecNumber>
    </submittedName>
</protein>
<dbReference type="EMBL" id="JBBNIN010000016">
    <property type="protein sequence ID" value="MEQ2711603.1"/>
    <property type="molecule type" value="Genomic_DNA"/>
</dbReference>
<dbReference type="InterPro" id="IPR013078">
    <property type="entry name" value="His_Pase_superF_clade-1"/>
</dbReference>
<keyword evidence="2" id="KW-0413">Isomerase</keyword>
<sequence>MKLYLIRHGETDWNKVHRIQGSSDIELNEYGRELAFMTREGLRHVPFDIGYTSPLKRAKETGEIILGGRNVPLYEDERVKEACFGTFEGMTLKELEDRNDPFLDFFNDPVHFETTNGCETHREVIGRAVEFLEDMILPNERKYQHVAVFSHGAWIHSLLTHIYGRDIEEFWHAPRQENCGVTTIEVKDGTCHVLKESEIFYNKDGE</sequence>
<proteinExistence type="predicted"/>
<dbReference type="SMART" id="SM00855">
    <property type="entry name" value="PGAM"/>
    <property type="match status" value="1"/>
</dbReference>
<comment type="caution">
    <text evidence="3">The sequence shown here is derived from an EMBL/GenBank/DDBJ whole genome shotgun (WGS) entry which is preliminary data.</text>
</comment>
<dbReference type="PANTHER" id="PTHR48100">
    <property type="entry name" value="BROAD-SPECIFICITY PHOSPHATASE YOR283W-RELATED"/>
    <property type="match status" value="1"/>
</dbReference>
<name>A0ABV1IXF7_9FIRM</name>
<evidence type="ECO:0000256" key="2">
    <source>
        <dbReference type="ARBA" id="ARBA00023235"/>
    </source>
</evidence>
<dbReference type="InterPro" id="IPR029033">
    <property type="entry name" value="His_PPase_superfam"/>
</dbReference>
<dbReference type="RefSeq" id="WP_117944328.1">
    <property type="nucleotide sequence ID" value="NZ_JBBNIN010000016.1"/>
</dbReference>
<dbReference type="InterPro" id="IPR001345">
    <property type="entry name" value="PG/BPGM_mutase_AS"/>
</dbReference>
<evidence type="ECO:0000313" key="4">
    <source>
        <dbReference type="Proteomes" id="UP001482154"/>
    </source>
</evidence>
<organism evidence="3 4">
    <name type="scientific">Anaerostipes amylophilus</name>
    <dbReference type="NCBI Taxonomy" id="2981779"/>
    <lineage>
        <taxon>Bacteria</taxon>
        <taxon>Bacillati</taxon>
        <taxon>Bacillota</taxon>
        <taxon>Clostridia</taxon>
        <taxon>Lachnospirales</taxon>
        <taxon>Lachnospiraceae</taxon>
        <taxon>Anaerostipes</taxon>
    </lineage>
</organism>
<dbReference type="PROSITE" id="PS00175">
    <property type="entry name" value="PG_MUTASE"/>
    <property type="match status" value="1"/>
</dbReference>
<keyword evidence="3" id="KW-0378">Hydrolase</keyword>
<dbReference type="EC" id="3.1.3.-" evidence="3"/>
<gene>
    <name evidence="3" type="ORF">AAAU51_10530</name>
</gene>
<accession>A0ABV1IXF7</accession>
<dbReference type="Gene3D" id="3.40.50.1240">
    <property type="entry name" value="Phosphoglycerate mutase-like"/>
    <property type="match status" value="1"/>
</dbReference>
<dbReference type="InterPro" id="IPR050275">
    <property type="entry name" value="PGM_Phosphatase"/>
</dbReference>
<keyword evidence="1" id="KW-0324">Glycolysis</keyword>
<dbReference type="PANTHER" id="PTHR48100:SF1">
    <property type="entry name" value="HISTIDINE PHOSPHATASE FAMILY PROTEIN-RELATED"/>
    <property type="match status" value="1"/>
</dbReference>
<dbReference type="Pfam" id="PF00300">
    <property type="entry name" value="His_Phos_1"/>
    <property type="match status" value="1"/>
</dbReference>
<keyword evidence="4" id="KW-1185">Reference proteome</keyword>
<dbReference type="SUPFAM" id="SSF53254">
    <property type="entry name" value="Phosphoglycerate mutase-like"/>
    <property type="match status" value="1"/>
</dbReference>
<evidence type="ECO:0000256" key="1">
    <source>
        <dbReference type="ARBA" id="ARBA00023152"/>
    </source>
</evidence>
<reference evidence="3 4" key="1">
    <citation type="submission" date="2024-04" db="EMBL/GenBank/DDBJ databases">
        <title>Human intestinal bacterial collection.</title>
        <authorList>
            <person name="Pauvert C."/>
            <person name="Hitch T.C.A."/>
            <person name="Clavel T."/>
        </authorList>
    </citation>
    <scope>NUCLEOTIDE SEQUENCE [LARGE SCALE GENOMIC DNA]</scope>
    <source>
        <strain evidence="3 4">CLA-AA-H249</strain>
    </source>
</reference>
<dbReference type="GO" id="GO:0016787">
    <property type="term" value="F:hydrolase activity"/>
    <property type="evidence" value="ECO:0007669"/>
    <property type="project" value="UniProtKB-KW"/>
</dbReference>
<evidence type="ECO:0000313" key="3">
    <source>
        <dbReference type="EMBL" id="MEQ2711603.1"/>
    </source>
</evidence>